<comment type="caution">
    <text evidence="1">The sequence shown here is derived from an EMBL/GenBank/DDBJ whole genome shotgun (WGS) entry which is preliminary data.</text>
</comment>
<sequence length="336" mass="39819">RRIMESVLKIVCCYRDIEIKENYSQLTLGNLINCVKKIEKPEVKHILNKMPELLKDMNKVQKWLKSIGRKTENTRFEKAKNNCMVIINYYENNNMDNINKEMKYEEINETFSTCMDYVSIYRNLSKFDKNHLPKRKIKDSLLGPFLKKAEVGNKGDNHAKNILFELEMASLLLGSKIKVEGFDDVKFKFNSYKFYIECKRPLSDNSFKNNMDKAYNQLKNKLQDEKDRGIIAISLDSVFGKEENIISKILIAENKFALLKREADLVNNFVRKHQNIWLNFNYPKIVGIFFRFNFMSFLKEENIFTERHGIHVQRLYRASNDEVILQKLVKQLDKYS</sequence>
<protein>
    <submittedName>
        <fullName evidence="1">Uncharacterized protein</fullName>
    </submittedName>
</protein>
<accession>X0Z911</accession>
<proteinExistence type="predicted"/>
<feature type="non-terminal residue" evidence="1">
    <location>
        <position position="1"/>
    </location>
</feature>
<evidence type="ECO:0000313" key="1">
    <source>
        <dbReference type="EMBL" id="GAG65709.1"/>
    </source>
</evidence>
<dbReference type="AlphaFoldDB" id="X0Z911"/>
<gene>
    <name evidence="1" type="ORF">S01H4_00898</name>
</gene>
<dbReference type="EMBL" id="BART01000144">
    <property type="protein sequence ID" value="GAG65709.1"/>
    <property type="molecule type" value="Genomic_DNA"/>
</dbReference>
<name>X0Z911_9ZZZZ</name>
<organism evidence="1">
    <name type="scientific">marine sediment metagenome</name>
    <dbReference type="NCBI Taxonomy" id="412755"/>
    <lineage>
        <taxon>unclassified sequences</taxon>
        <taxon>metagenomes</taxon>
        <taxon>ecological metagenomes</taxon>
    </lineage>
</organism>
<reference evidence="1" key="1">
    <citation type="journal article" date="2014" name="Front. Microbiol.">
        <title>High frequency of phylogenetically diverse reductive dehalogenase-homologous genes in deep subseafloor sedimentary metagenomes.</title>
        <authorList>
            <person name="Kawai M."/>
            <person name="Futagami T."/>
            <person name="Toyoda A."/>
            <person name="Takaki Y."/>
            <person name="Nishi S."/>
            <person name="Hori S."/>
            <person name="Arai W."/>
            <person name="Tsubouchi T."/>
            <person name="Morono Y."/>
            <person name="Uchiyama I."/>
            <person name="Ito T."/>
            <person name="Fujiyama A."/>
            <person name="Inagaki F."/>
            <person name="Takami H."/>
        </authorList>
    </citation>
    <scope>NUCLEOTIDE SEQUENCE</scope>
    <source>
        <strain evidence="1">Expedition CK06-06</strain>
    </source>
</reference>